<feature type="transmembrane region" description="Helical" evidence="2">
    <location>
        <begin position="964"/>
        <end position="984"/>
    </location>
</feature>
<protein>
    <submittedName>
        <fullName evidence="3">Uncharacterized protein</fullName>
    </submittedName>
</protein>
<dbReference type="AlphaFoldDB" id="A0A1B8G9E5"/>
<feature type="region of interest" description="Disordered" evidence="1">
    <location>
        <begin position="720"/>
        <end position="800"/>
    </location>
</feature>
<organism evidence="3 4">
    <name type="scientific">Pseudogymnoascus verrucosus</name>
    <dbReference type="NCBI Taxonomy" id="342668"/>
    <lineage>
        <taxon>Eukaryota</taxon>
        <taxon>Fungi</taxon>
        <taxon>Dikarya</taxon>
        <taxon>Ascomycota</taxon>
        <taxon>Pezizomycotina</taxon>
        <taxon>Leotiomycetes</taxon>
        <taxon>Thelebolales</taxon>
        <taxon>Thelebolaceae</taxon>
        <taxon>Pseudogymnoascus</taxon>
    </lineage>
</organism>
<feature type="compositionally biased region" description="Basic and acidic residues" evidence="1">
    <location>
        <begin position="869"/>
        <end position="879"/>
    </location>
</feature>
<evidence type="ECO:0000313" key="4">
    <source>
        <dbReference type="Proteomes" id="UP000091956"/>
    </source>
</evidence>
<feature type="compositionally biased region" description="Acidic residues" evidence="1">
    <location>
        <begin position="87"/>
        <end position="111"/>
    </location>
</feature>
<dbReference type="RefSeq" id="XP_018126178.1">
    <property type="nucleotide sequence ID" value="XM_018279000.2"/>
</dbReference>
<keyword evidence="2" id="KW-1133">Transmembrane helix</keyword>
<dbReference type="EMBL" id="KV460267">
    <property type="protein sequence ID" value="OBT92445.1"/>
    <property type="molecule type" value="Genomic_DNA"/>
</dbReference>
<proteinExistence type="predicted"/>
<feature type="compositionally biased region" description="Acidic residues" evidence="1">
    <location>
        <begin position="15"/>
        <end position="70"/>
    </location>
</feature>
<keyword evidence="2" id="KW-0812">Transmembrane</keyword>
<dbReference type="Proteomes" id="UP000091956">
    <property type="component" value="Unassembled WGS sequence"/>
</dbReference>
<dbReference type="STRING" id="342668.A0A1B8G9E5"/>
<feature type="compositionally biased region" description="Basic residues" evidence="1">
    <location>
        <begin position="1004"/>
        <end position="1014"/>
    </location>
</feature>
<feature type="region of interest" description="Disordered" evidence="1">
    <location>
        <begin position="582"/>
        <end position="649"/>
    </location>
</feature>
<name>A0A1B8G9E5_9PEZI</name>
<gene>
    <name evidence="3" type="ORF">VE01_09587</name>
</gene>
<feature type="compositionally biased region" description="Low complexity" evidence="1">
    <location>
        <begin position="726"/>
        <end position="737"/>
    </location>
</feature>
<feature type="compositionally biased region" description="Basic and acidic residues" evidence="1">
    <location>
        <begin position="164"/>
        <end position="178"/>
    </location>
</feature>
<feature type="compositionally biased region" description="Basic and acidic residues" evidence="1">
    <location>
        <begin position="292"/>
        <end position="313"/>
    </location>
</feature>
<evidence type="ECO:0000256" key="1">
    <source>
        <dbReference type="SAM" id="MobiDB-lite"/>
    </source>
</evidence>
<sequence length="1026" mass="112808">MAPGRISPRAAQEPWDTEEQWENDGEHDEEYDEYDGEHDEEYDEEYDGEYDAELDSNGDATDGDDATDGEWDLKSADAEEASALASEELEAEEPQTQEPQEPETQEPETQEPETHEPETQEPETQGPALVSTEEAPGNPGTLLADGEASLPNKEDSVPNLDSFDADKTLEQAHQKAENEPVDPQVPQEEKSKLTPEEQAMKDREAWQLAVADRKERLREGQMAKNDRARKLFDIFQKDRKEEKLKTPKKVVDVKSGRYKSRINNRGIVGELGKKVAGKVVDAVAEKLAEKLASKKAGAEKENKGEISDKKPGEEVLTASGPSNNFVDQTFMDNLMKAIEGPNLPVMDGLPGVTSYDEDAPSSPEDPRRIHRVLKVVLGSDLFEELSELSLHDYEAQEQAARKELVNKVVFAVRENPATEKIKIELLEGLPGLGDCGLPLPLRKPVANAVDPCELAELCAPDILCPAADLCREANAHRPDNDITPTSTARDIASDGAERKVSPMLTLLRLFRAARLSPGSPKEPQQKTYEGFRGIGKRDVGEFEAYMADLNNACSFNMREVRKEVVGAPRKLSPNFKTVEHTITVAGATSKPLGDDEKEEGASLESEEDEEGAKDDSDTENEEGAEDESGEENEDMPASEKSTARHGNHNGWFPSIVYRRSIEPAQDGVPAVADSPSVPAAILAPIEPVVPSPFSENAVDDLIAETIAVASLGPARPPFTTPESVFGTTQSATTTPTGGITGESEPITTEANSGATDPTIAGTTPAKKKEMAYKAVKPKPTQTMSKEAASWEKKQRQRARRIRKEREARARALRRIKFAKKLEEERARKAVDRAAFLEEIGYQPPTLPQYSKRAPPSPLEAHAPTWTGHGVKEEEQRWRAGEGGVSAADREEAAREIAKVAKLREAERQKGVEDAATRASVAAPDDGVGNPYLDHKSYFPAQAHVDEATGVRFPYKGVGDAAPELGNVGVVVTILVWIVLIVAILRCQRRRRVGSPDWERERRGRGFLRQGRKKRQSEEQDREKLDV</sequence>
<feature type="region of interest" description="Disordered" evidence="1">
    <location>
        <begin position="292"/>
        <end position="321"/>
    </location>
</feature>
<dbReference type="OrthoDB" id="3440148at2759"/>
<evidence type="ECO:0000256" key="2">
    <source>
        <dbReference type="SAM" id="Phobius"/>
    </source>
</evidence>
<reference evidence="3 4" key="1">
    <citation type="submission" date="2016-03" db="EMBL/GenBank/DDBJ databases">
        <title>Comparative genomics of Pseudogymnoascus destructans, the fungus causing white-nose syndrome of bats.</title>
        <authorList>
            <person name="Palmer J.M."/>
            <person name="Drees K.P."/>
            <person name="Foster J.T."/>
            <person name="Lindner D.L."/>
        </authorList>
    </citation>
    <scope>NUCLEOTIDE SEQUENCE [LARGE SCALE GENOMIC DNA]</scope>
    <source>
        <strain evidence="3 4">UAMH 10579</strain>
    </source>
</reference>
<feature type="compositionally biased region" description="Acidic residues" evidence="1">
    <location>
        <begin position="604"/>
        <end position="636"/>
    </location>
</feature>
<dbReference type="GeneID" id="28842973"/>
<keyword evidence="2" id="KW-0472">Membrane</keyword>
<feature type="compositionally biased region" description="Basic and acidic residues" evidence="1">
    <location>
        <begin position="187"/>
        <end position="200"/>
    </location>
</feature>
<evidence type="ECO:0000313" key="3">
    <source>
        <dbReference type="EMBL" id="OBT92445.1"/>
    </source>
</evidence>
<feature type="region of interest" description="Disordered" evidence="1">
    <location>
        <begin position="1"/>
        <end position="200"/>
    </location>
</feature>
<reference evidence="4" key="2">
    <citation type="journal article" date="2018" name="Nat. Commun.">
        <title>Extreme sensitivity to ultraviolet light in the fungal pathogen causing white-nose syndrome of bats.</title>
        <authorList>
            <person name="Palmer J.M."/>
            <person name="Drees K.P."/>
            <person name="Foster J.T."/>
            <person name="Lindner D.L."/>
        </authorList>
    </citation>
    <scope>NUCLEOTIDE SEQUENCE [LARGE SCALE GENOMIC DNA]</scope>
    <source>
        <strain evidence="4">UAMH 10579</strain>
    </source>
</reference>
<keyword evidence="4" id="KW-1185">Reference proteome</keyword>
<feature type="region of interest" description="Disordered" evidence="1">
    <location>
        <begin position="994"/>
        <end position="1026"/>
    </location>
</feature>
<feature type="compositionally biased region" description="Basic and acidic residues" evidence="1">
    <location>
        <begin position="1015"/>
        <end position="1026"/>
    </location>
</feature>
<accession>A0A1B8G9E5</accession>
<feature type="region of interest" description="Disordered" evidence="1">
    <location>
        <begin position="869"/>
        <end position="889"/>
    </location>
</feature>
<feature type="compositionally biased region" description="Polar residues" evidence="1">
    <location>
        <begin position="745"/>
        <end position="755"/>
    </location>
</feature>